<accession>A0ACB9QPP5</accession>
<evidence type="ECO:0000313" key="1">
    <source>
        <dbReference type="EMBL" id="KAI4368896.1"/>
    </source>
</evidence>
<comment type="caution">
    <text evidence="1">The sequence shown here is derived from an EMBL/GenBank/DDBJ whole genome shotgun (WGS) entry which is preliminary data.</text>
</comment>
<organism evidence="1 2">
    <name type="scientific">Melastoma candidum</name>
    <dbReference type="NCBI Taxonomy" id="119954"/>
    <lineage>
        <taxon>Eukaryota</taxon>
        <taxon>Viridiplantae</taxon>
        <taxon>Streptophyta</taxon>
        <taxon>Embryophyta</taxon>
        <taxon>Tracheophyta</taxon>
        <taxon>Spermatophyta</taxon>
        <taxon>Magnoliopsida</taxon>
        <taxon>eudicotyledons</taxon>
        <taxon>Gunneridae</taxon>
        <taxon>Pentapetalae</taxon>
        <taxon>rosids</taxon>
        <taxon>malvids</taxon>
        <taxon>Myrtales</taxon>
        <taxon>Melastomataceae</taxon>
        <taxon>Melastomatoideae</taxon>
        <taxon>Melastomateae</taxon>
        <taxon>Melastoma</taxon>
    </lineage>
</organism>
<sequence>MSLPILLIVIFSVFFPVTIRALGSASTYAVVSGTATVCGIVAGELTQSILCYQNRNGQSRTVPVLPNASFESLSGGYTFFCGLTSGGLSILCWDTAFNVSYSGFEPRRIYNSPRVGMTDLAVGDDQVCAREVSKGVARCWRGERGKSLFPSPGSDLEFSSITSGSGFSCGILANDSRVSCWGIVPVAGEIQKQFGNLTMSTLVAGVSHVCGLTAGSEFLVCKGKDEFDQLSAHPRYSGIAAGANFSCAIRGRSGQVVCWEGGHNRGSFEVGNESFETIVAGSNFVCGLVSSNLTVICWGPGWSNPGSNIPIGTIIPGPCVRSPCVACGTYPNSDNLCRGSGSICKPCQVDLPVALPLPPLTLPPVPRPVSPMNRLSQVFIVIGSVGAFAGICATLYCLCVGERFCRKSDGSVQLRETDSGVLDPADMPTQMSAPALVEGQSSISIRGKRTESWSKHTDIVEKFSLAELSAATRNFSLVCKIGSGSFGTVYRGLLTDGREVAIKRGRTGMVMKKYRDNENAFGSELAILSRLNHKHLVRLIGFCQEGNEWLLVYEYMSNGTLHGLLHNRETMGSSSGSDYIVDSWKMRIKIALDAARGIEYLHNYAVPPIIHRDIKSSNILLDADWTGRISDFGLSLTWPQSDKDYISGEAVGTVGYIDPEYYVMNTLTTKSDVYGFGVVLLQLLTGKRAVFKDEDGSGPQSLVEYAVPHILAGDLQSLLDRRIKPPATNEAGAVEAVARTAARCVSLEGRDRPDITEVVIDLERALPVLTSSV</sequence>
<evidence type="ECO:0000313" key="2">
    <source>
        <dbReference type="Proteomes" id="UP001057402"/>
    </source>
</evidence>
<dbReference type="Proteomes" id="UP001057402">
    <property type="component" value="Chromosome 5"/>
</dbReference>
<proteinExistence type="predicted"/>
<dbReference type="EMBL" id="CM042884">
    <property type="protein sequence ID" value="KAI4368896.1"/>
    <property type="molecule type" value="Genomic_DNA"/>
</dbReference>
<reference evidence="2" key="1">
    <citation type="journal article" date="2023" name="Front. Plant Sci.">
        <title>Chromosomal-level genome assembly of Melastoma candidum provides insights into trichome evolution.</title>
        <authorList>
            <person name="Zhong Y."/>
            <person name="Wu W."/>
            <person name="Sun C."/>
            <person name="Zou P."/>
            <person name="Liu Y."/>
            <person name="Dai S."/>
            <person name="Zhou R."/>
        </authorList>
    </citation>
    <scope>NUCLEOTIDE SEQUENCE [LARGE SCALE GENOMIC DNA]</scope>
</reference>
<protein>
    <submittedName>
        <fullName evidence="1">Uncharacterized protein</fullName>
    </submittedName>
</protein>
<gene>
    <name evidence="1" type="ORF">MLD38_017402</name>
</gene>
<keyword evidence="2" id="KW-1185">Reference proteome</keyword>
<name>A0ACB9QPP5_9MYRT</name>